<keyword evidence="6 8" id="KW-0234">DNA repair</keyword>
<feature type="domain" description="Methylated-DNA-[protein]-cysteine S-methyltransferase DNA binding" evidence="9">
    <location>
        <begin position="73"/>
        <end position="151"/>
    </location>
</feature>
<sequence length="160" mass="17991">MSLYYYETEAGNFGIAEKSGSITHLFFEEDPLPQNMEIHETALLREAAKQLRQYLAGERCHFHLPLKTEGTTFLQNAWARVKTIPYGETLTYKAIAAELGSPRAARAVGMANRHNPIPILIPCHRVIGSNGSLTGYRGGLALKQRLLELERKTTRIIPER</sequence>
<dbReference type="HAMAP" id="MF_00772">
    <property type="entry name" value="OGT"/>
    <property type="match status" value="1"/>
</dbReference>
<dbReference type="PANTHER" id="PTHR10815:SF5">
    <property type="entry name" value="METHYLATED-DNA--PROTEIN-CYSTEINE METHYLTRANSFERASE"/>
    <property type="match status" value="1"/>
</dbReference>
<dbReference type="Gene3D" id="3.30.160.70">
    <property type="entry name" value="Methylated DNA-protein cysteine methyltransferase domain"/>
    <property type="match status" value="1"/>
</dbReference>
<dbReference type="InterPro" id="IPR001497">
    <property type="entry name" value="MethylDNA_cys_MeTrfase_AS"/>
</dbReference>
<dbReference type="InterPro" id="IPR036217">
    <property type="entry name" value="MethylDNA_cys_MeTrfase_DNAb"/>
</dbReference>
<keyword evidence="5 8" id="KW-0227">DNA damage</keyword>
<reference evidence="11 12" key="1">
    <citation type="submission" date="2024-04" db="EMBL/GenBank/DDBJ databases">
        <title>Genome sequencing and metabolic network reconstruction of aminoacids and betaine degradation by Anoxynatronum sibiricum.</title>
        <authorList>
            <person name="Detkova E.N."/>
            <person name="Boltjanskaja Y.V."/>
            <person name="Mardanov A.V."/>
            <person name="Kevbrin V."/>
        </authorList>
    </citation>
    <scope>NUCLEOTIDE SEQUENCE [LARGE SCALE GENOMIC DNA]</scope>
    <source>
        <strain evidence="11 12">Z-7981</strain>
    </source>
</reference>
<dbReference type="CDD" id="cd06445">
    <property type="entry name" value="ATase"/>
    <property type="match status" value="1"/>
</dbReference>
<proteinExistence type="inferred from homology"/>
<dbReference type="RefSeq" id="WP_343185843.1">
    <property type="nucleotide sequence ID" value="NZ_JBCITM010000007.1"/>
</dbReference>
<dbReference type="GO" id="GO:0003908">
    <property type="term" value="F:methylated-DNA-[protein]-cysteine S-methyltransferase activity"/>
    <property type="evidence" value="ECO:0007669"/>
    <property type="project" value="UniProtKB-EC"/>
</dbReference>
<comment type="catalytic activity">
    <reaction evidence="1 8">
        <text>a 4-O-methyl-thymidine in DNA + L-cysteinyl-[protein] = a thymidine in DNA + S-methyl-L-cysteinyl-[protein]</text>
        <dbReference type="Rhea" id="RHEA:53428"/>
        <dbReference type="Rhea" id="RHEA-COMP:10131"/>
        <dbReference type="Rhea" id="RHEA-COMP:10132"/>
        <dbReference type="Rhea" id="RHEA-COMP:13555"/>
        <dbReference type="Rhea" id="RHEA-COMP:13556"/>
        <dbReference type="ChEBI" id="CHEBI:29950"/>
        <dbReference type="ChEBI" id="CHEBI:82612"/>
        <dbReference type="ChEBI" id="CHEBI:137386"/>
        <dbReference type="ChEBI" id="CHEBI:137387"/>
        <dbReference type="EC" id="2.1.1.63"/>
    </reaction>
</comment>
<comment type="subcellular location">
    <subcellularLocation>
        <location evidence="8">Cytoplasm</location>
    </subcellularLocation>
</comment>
<feature type="domain" description="Methylguanine DNA methyltransferase ribonuclease-like" evidence="10">
    <location>
        <begin position="5"/>
        <end position="67"/>
    </location>
</feature>
<dbReference type="SUPFAM" id="SSF46767">
    <property type="entry name" value="Methylated DNA-protein cysteine methyltransferase, C-terminal domain"/>
    <property type="match status" value="1"/>
</dbReference>
<evidence type="ECO:0000256" key="2">
    <source>
        <dbReference type="ARBA" id="ARBA00022490"/>
    </source>
</evidence>
<evidence type="ECO:0000256" key="7">
    <source>
        <dbReference type="ARBA" id="ARBA00049348"/>
    </source>
</evidence>
<keyword evidence="12" id="KW-1185">Reference proteome</keyword>
<dbReference type="PROSITE" id="PS00374">
    <property type="entry name" value="MGMT"/>
    <property type="match status" value="1"/>
</dbReference>
<dbReference type="PANTHER" id="PTHR10815">
    <property type="entry name" value="METHYLATED-DNA--PROTEIN-CYSTEINE METHYLTRANSFERASE"/>
    <property type="match status" value="1"/>
</dbReference>
<dbReference type="EC" id="2.1.1.63" evidence="8"/>
<comment type="similarity">
    <text evidence="8">Belongs to the MGMT family.</text>
</comment>
<gene>
    <name evidence="11" type="ORF">AAIG11_08555</name>
</gene>
<organism evidence="11 12">
    <name type="scientific">Anoxynatronum sibiricum</name>
    <dbReference type="NCBI Taxonomy" id="210623"/>
    <lineage>
        <taxon>Bacteria</taxon>
        <taxon>Bacillati</taxon>
        <taxon>Bacillota</taxon>
        <taxon>Clostridia</taxon>
        <taxon>Eubacteriales</taxon>
        <taxon>Clostridiaceae</taxon>
        <taxon>Anoxynatronum</taxon>
    </lineage>
</organism>
<dbReference type="InterPro" id="IPR008332">
    <property type="entry name" value="MethylG_MeTrfase_N"/>
</dbReference>
<evidence type="ECO:0000313" key="11">
    <source>
        <dbReference type="EMBL" id="MEN1760520.1"/>
    </source>
</evidence>
<evidence type="ECO:0000256" key="8">
    <source>
        <dbReference type="HAMAP-Rule" id="MF_00772"/>
    </source>
</evidence>
<dbReference type="Pfam" id="PF01035">
    <property type="entry name" value="DNA_binding_1"/>
    <property type="match status" value="1"/>
</dbReference>
<dbReference type="Gene3D" id="1.10.10.10">
    <property type="entry name" value="Winged helix-like DNA-binding domain superfamily/Winged helix DNA-binding domain"/>
    <property type="match status" value="1"/>
</dbReference>
<dbReference type="EMBL" id="JBCITM010000007">
    <property type="protein sequence ID" value="MEN1760520.1"/>
    <property type="molecule type" value="Genomic_DNA"/>
</dbReference>
<dbReference type="Pfam" id="PF02870">
    <property type="entry name" value="Methyltransf_1N"/>
    <property type="match status" value="1"/>
</dbReference>
<comment type="miscellaneous">
    <text evidence="8">This enzyme catalyzes only one turnover and therefore is not strictly catalytic. According to one definition, an enzyme is a biocatalyst that acts repeatedly and over many reaction cycles.</text>
</comment>
<evidence type="ECO:0000313" key="12">
    <source>
        <dbReference type="Proteomes" id="UP001407405"/>
    </source>
</evidence>
<dbReference type="SUPFAM" id="SSF53155">
    <property type="entry name" value="Methylated DNA-protein cysteine methyltransferase domain"/>
    <property type="match status" value="1"/>
</dbReference>
<protein>
    <recommendedName>
        <fullName evidence="8">Methylated-DNA--protein-cysteine methyltransferase</fullName>
        <ecNumber evidence="8">2.1.1.63</ecNumber>
    </recommendedName>
    <alternativeName>
        <fullName evidence="8">6-O-methylguanine-DNA methyltransferase</fullName>
        <shortName evidence="8">MGMT</shortName>
    </alternativeName>
    <alternativeName>
        <fullName evidence="8">O-6-methylguanine-DNA-alkyltransferase</fullName>
    </alternativeName>
</protein>
<dbReference type="GO" id="GO:0032259">
    <property type="term" value="P:methylation"/>
    <property type="evidence" value="ECO:0007669"/>
    <property type="project" value="UniProtKB-KW"/>
</dbReference>
<evidence type="ECO:0000259" key="9">
    <source>
        <dbReference type="Pfam" id="PF01035"/>
    </source>
</evidence>
<evidence type="ECO:0000256" key="4">
    <source>
        <dbReference type="ARBA" id="ARBA00022679"/>
    </source>
</evidence>
<evidence type="ECO:0000256" key="5">
    <source>
        <dbReference type="ARBA" id="ARBA00022763"/>
    </source>
</evidence>
<comment type="catalytic activity">
    <reaction evidence="7 8">
        <text>a 6-O-methyl-2'-deoxyguanosine in DNA + L-cysteinyl-[protein] = S-methyl-L-cysteinyl-[protein] + a 2'-deoxyguanosine in DNA</text>
        <dbReference type="Rhea" id="RHEA:24000"/>
        <dbReference type="Rhea" id="RHEA-COMP:10131"/>
        <dbReference type="Rhea" id="RHEA-COMP:10132"/>
        <dbReference type="Rhea" id="RHEA-COMP:11367"/>
        <dbReference type="Rhea" id="RHEA-COMP:11368"/>
        <dbReference type="ChEBI" id="CHEBI:29950"/>
        <dbReference type="ChEBI" id="CHEBI:82612"/>
        <dbReference type="ChEBI" id="CHEBI:85445"/>
        <dbReference type="ChEBI" id="CHEBI:85448"/>
        <dbReference type="EC" id="2.1.1.63"/>
    </reaction>
</comment>
<keyword evidence="3 8" id="KW-0489">Methyltransferase</keyword>
<feature type="active site" description="Nucleophile; methyl group acceptor" evidence="8">
    <location>
        <position position="123"/>
    </location>
</feature>
<evidence type="ECO:0000256" key="6">
    <source>
        <dbReference type="ARBA" id="ARBA00023204"/>
    </source>
</evidence>
<dbReference type="InterPro" id="IPR014048">
    <property type="entry name" value="MethylDNA_cys_MeTrfase_DNA-bd"/>
</dbReference>
<dbReference type="InterPro" id="IPR023546">
    <property type="entry name" value="MGMT"/>
</dbReference>
<comment type="function">
    <text evidence="8">Involved in the cellular defense against the biological effects of O6-methylguanine (O6-MeG) and O4-methylthymine (O4-MeT) in DNA. Repairs the methylated nucleobase in DNA by stoichiometrically transferring the methyl group to a cysteine residue in the enzyme. This is a suicide reaction: the enzyme is irreversibly inactivated.</text>
</comment>
<keyword evidence="4 8" id="KW-0808">Transferase</keyword>
<dbReference type="NCBIfam" id="TIGR00589">
    <property type="entry name" value="ogt"/>
    <property type="match status" value="1"/>
</dbReference>
<evidence type="ECO:0000256" key="3">
    <source>
        <dbReference type="ARBA" id="ARBA00022603"/>
    </source>
</evidence>
<dbReference type="Proteomes" id="UP001407405">
    <property type="component" value="Unassembled WGS sequence"/>
</dbReference>
<accession>A0ABU9VTP8</accession>
<name>A0ABU9VTP8_9CLOT</name>
<evidence type="ECO:0000259" key="10">
    <source>
        <dbReference type="Pfam" id="PF02870"/>
    </source>
</evidence>
<dbReference type="InterPro" id="IPR036388">
    <property type="entry name" value="WH-like_DNA-bd_sf"/>
</dbReference>
<evidence type="ECO:0000256" key="1">
    <source>
        <dbReference type="ARBA" id="ARBA00001286"/>
    </source>
</evidence>
<comment type="caution">
    <text evidence="11">The sequence shown here is derived from an EMBL/GenBank/DDBJ whole genome shotgun (WGS) entry which is preliminary data.</text>
</comment>
<dbReference type="InterPro" id="IPR036631">
    <property type="entry name" value="MGMT_N_sf"/>
</dbReference>
<keyword evidence="2 8" id="KW-0963">Cytoplasm</keyword>